<sequence>MELCYCENLVSLPESMQRLTNLQFLLIRGCPYLEVSCKKDIGEDWHKIRHIPFIKINGPYIQALPDQMMRLLTTTFRSVKVKHPTPNPNSLKPPSSASKPIAKSKLKSWSVYLILSTNHPIKTYVGVTTDFSRRLKQHNGELKGGAKASRAGRPWICACIIRGFNDQSEGKQL</sequence>
<dbReference type="InterPro" id="IPR035901">
    <property type="entry name" value="GIY-YIG_endonuc_sf"/>
</dbReference>
<protein>
    <submittedName>
        <fullName evidence="2">GIY-YIG nuclease superfamily</fullName>
    </submittedName>
</protein>
<accession>A0A1R3HHB3</accession>
<evidence type="ECO:0000259" key="1">
    <source>
        <dbReference type="PROSITE" id="PS50164"/>
    </source>
</evidence>
<dbReference type="Gene3D" id="3.40.1440.10">
    <property type="entry name" value="GIY-YIG endonuclease"/>
    <property type="match status" value="1"/>
</dbReference>
<dbReference type="Gramene" id="OMO69703">
    <property type="protein sequence ID" value="OMO69703"/>
    <property type="gene ID" value="CCACVL1_19324"/>
</dbReference>
<dbReference type="PANTHER" id="PTHR20208">
    <property type="entry name" value="STRUCTURE-SPECIFIC ENDONUCLEASE SUBUNIT SLX1"/>
    <property type="match status" value="1"/>
</dbReference>
<dbReference type="InterPro" id="IPR050381">
    <property type="entry name" value="SLX1_endonuclease"/>
</dbReference>
<feature type="domain" description="GIY-YIG" evidence="1">
    <location>
        <begin position="107"/>
        <end position="173"/>
    </location>
</feature>
<dbReference type="OrthoDB" id="24645at2759"/>
<keyword evidence="3" id="KW-1185">Reference proteome</keyword>
<dbReference type="Proteomes" id="UP000188268">
    <property type="component" value="Unassembled WGS sequence"/>
</dbReference>
<dbReference type="PANTHER" id="PTHR20208:SF13">
    <property type="entry name" value="STRUCTURE-SPECIFIC ENDONUCLEASE SUBUNIT SLX1"/>
    <property type="match status" value="1"/>
</dbReference>
<dbReference type="STRING" id="210143.A0A1R3HHB3"/>
<organism evidence="2 3">
    <name type="scientific">Corchorus capsularis</name>
    <name type="common">Jute</name>
    <dbReference type="NCBI Taxonomy" id="210143"/>
    <lineage>
        <taxon>Eukaryota</taxon>
        <taxon>Viridiplantae</taxon>
        <taxon>Streptophyta</taxon>
        <taxon>Embryophyta</taxon>
        <taxon>Tracheophyta</taxon>
        <taxon>Spermatophyta</taxon>
        <taxon>Magnoliopsida</taxon>
        <taxon>eudicotyledons</taxon>
        <taxon>Gunneridae</taxon>
        <taxon>Pentapetalae</taxon>
        <taxon>rosids</taxon>
        <taxon>malvids</taxon>
        <taxon>Malvales</taxon>
        <taxon>Malvaceae</taxon>
        <taxon>Grewioideae</taxon>
        <taxon>Apeibeae</taxon>
        <taxon>Corchorus</taxon>
    </lineage>
</organism>
<evidence type="ECO:0000313" key="2">
    <source>
        <dbReference type="EMBL" id="OMO69703.1"/>
    </source>
</evidence>
<dbReference type="InterPro" id="IPR000305">
    <property type="entry name" value="GIY-YIG_endonuc"/>
</dbReference>
<dbReference type="SUPFAM" id="SSF82771">
    <property type="entry name" value="GIY-YIG endonuclease"/>
    <property type="match status" value="1"/>
</dbReference>
<dbReference type="Gene3D" id="3.80.10.10">
    <property type="entry name" value="Ribonuclease Inhibitor"/>
    <property type="match status" value="1"/>
</dbReference>
<dbReference type="Pfam" id="PF01541">
    <property type="entry name" value="GIY-YIG"/>
    <property type="match status" value="1"/>
</dbReference>
<proteinExistence type="predicted"/>
<evidence type="ECO:0000313" key="3">
    <source>
        <dbReference type="Proteomes" id="UP000188268"/>
    </source>
</evidence>
<comment type="caution">
    <text evidence="2">The sequence shown here is derived from an EMBL/GenBank/DDBJ whole genome shotgun (WGS) entry which is preliminary data.</text>
</comment>
<name>A0A1R3HHB3_COCAP</name>
<dbReference type="EMBL" id="AWWV01011979">
    <property type="protein sequence ID" value="OMO69703.1"/>
    <property type="molecule type" value="Genomic_DNA"/>
</dbReference>
<dbReference type="InterPro" id="IPR032675">
    <property type="entry name" value="LRR_dom_sf"/>
</dbReference>
<reference evidence="2 3" key="1">
    <citation type="submission" date="2013-09" db="EMBL/GenBank/DDBJ databases">
        <title>Corchorus capsularis genome sequencing.</title>
        <authorList>
            <person name="Alam M."/>
            <person name="Haque M.S."/>
            <person name="Islam M.S."/>
            <person name="Emdad E.M."/>
            <person name="Islam M.M."/>
            <person name="Ahmed B."/>
            <person name="Halim A."/>
            <person name="Hossen Q.M.M."/>
            <person name="Hossain M.Z."/>
            <person name="Ahmed R."/>
            <person name="Khan M.M."/>
            <person name="Islam R."/>
            <person name="Rashid M.M."/>
            <person name="Khan S.A."/>
            <person name="Rahman M.S."/>
            <person name="Alam M."/>
        </authorList>
    </citation>
    <scope>NUCLEOTIDE SEQUENCE [LARGE SCALE GENOMIC DNA]</scope>
    <source>
        <strain evidence="3">cv. CVL-1</strain>
        <tissue evidence="2">Whole seedling</tissue>
    </source>
</reference>
<dbReference type="PROSITE" id="PS50164">
    <property type="entry name" value="GIY_YIG"/>
    <property type="match status" value="1"/>
</dbReference>
<dbReference type="AlphaFoldDB" id="A0A1R3HHB3"/>
<gene>
    <name evidence="2" type="ORF">CCACVL1_19324</name>
</gene>